<dbReference type="PROSITE" id="PS51000">
    <property type="entry name" value="HTH_DEOR_2"/>
    <property type="match status" value="1"/>
</dbReference>
<evidence type="ECO:0000256" key="3">
    <source>
        <dbReference type="ARBA" id="ARBA00023163"/>
    </source>
</evidence>
<keyword evidence="2" id="KW-0238">DNA-binding</keyword>
<dbReference type="SUPFAM" id="SSF46785">
    <property type="entry name" value="Winged helix' DNA-binding domain"/>
    <property type="match status" value="1"/>
</dbReference>
<evidence type="ECO:0000259" key="5">
    <source>
        <dbReference type="PROSITE" id="PS51000"/>
    </source>
</evidence>
<accession>A0A1I2NYD0</accession>
<dbReference type="AlphaFoldDB" id="A0A1I2NYD0"/>
<dbReference type="InterPro" id="IPR001845">
    <property type="entry name" value="HTH_ArsR_DNA-bd_dom"/>
</dbReference>
<keyword evidence="3" id="KW-0804">Transcription</keyword>
<dbReference type="OrthoDB" id="155998at2"/>
<dbReference type="InterPro" id="IPR011991">
    <property type="entry name" value="ArsR-like_HTH"/>
</dbReference>
<dbReference type="InterPro" id="IPR036390">
    <property type="entry name" value="WH_DNA-bd_sf"/>
</dbReference>
<gene>
    <name evidence="6" type="ORF">SAMN04488025_11442</name>
</gene>
<dbReference type="Gene3D" id="1.10.10.10">
    <property type="entry name" value="Winged helix-like DNA-binding domain superfamily/Winged helix DNA-binding domain"/>
    <property type="match status" value="1"/>
</dbReference>
<sequence>MEEITSTRKQILYLLKTEGPMTVSDLAAKLGITEMAVRRHLQTLERDNLIQSRLLRQAMGRPTNQYDLTDQAEDLFPKNYHTFVLDILRDLENAEGPSAINDLFRRREKRMTEEYRDLFEGNSLEERVRTLAELQDEKGYMVRWEPRGDGTFVLTEFNCPISEVACCYNQACSAEINWFRSVLSADVERIECKAEGGRNCTYVIRPREAVKK</sequence>
<keyword evidence="7" id="KW-1185">Reference proteome</keyword>
<dbReference type="SMART" id="SM00418">
    <property type="entry name" value="HTH_ARSR"/>
    <property type="match status" value="1"/>
</dbReference>
<reference evidence="6 7" key="1">
    <citation type="submission" date="2016-10" db="EMBL/GenBank/DDBJ databases">
        <authorList>
            <person name="de Groot N.N."/>
        </authorList>
    </citation>
    <scope>NUCLEOTIDE SEQUENCE [LARGE SCALE GENOMIC DNA]</scope>
    <source>
        <strain evidence="6 7">DSM 44945</strain>
    </source>
</reference>
<dbReference type="InterPro" id="IPR001034">
    <property type="entry name" value="DeoR_HTH"/>
</dbReference>
<evidence type="ECO:0000256" key="1">
    <source>
        <dbReference type="ARBA" id="ARBA00023015"/>
    </source>
</evidence>
<evidence type="ECO:0000259" key="4">
    <source>
        <dbReference type="PROSITE" id="PS50987"/>
    </source>
</evidence>
<dbReference type="RefSeq" id="WP_092038254.1">
    <property type="nucleotide sequence ID" value="NZ_FOOK01000014.1"/>
</dbReference>
<evidence type="ECO:0000256" key="2">
    <source>
        <dbReference type="ARBA" id="ARBA00023125"/>
    </source>
</evidence>
<evidence type="ECO:0000313" key="7">
    <source>
        <dbReference type="Proteomes" id="UP000198661"/>
    </source>
</evidence>
<proteinExistence type="predicted"/>
<dbReference type="InterPro" id="IPR036388">
    <property type="entry name" value="WH-like_DNA-bd_sf"/>
</dbReference>
<dbReference type="Pfam" id="PF01022">
    <property type="entry name" value="HTH_5"/>
    <property type="match status" value="1"/>
</dbReference>
<keyword evidence="1" id="KW-0805">Transcription regulation</keyword>
<dbReference type="EMBL" id="FOOK01000014">
    <property type="protein sequence ID" value="SFG06627.1"/>
    <property type="molecule type" value="Genomic_DNA"/>
</dbReference>
<protein>
    <submittedName>
        <fullName evidence="6">Predicted transcriptional regulator, ArsR family</fullName>
    </submittedName>
</protein>
<dbReference type="STRING" id="201973.SAMN04488025_11442"/>
<dbReference type="GO" id="GO:0003700">
    <property type="term" value="F:DNA-binding transcription factor activity"/>
    <property type="evidence" value="ECO:0007669"/>
    <property type="project" value="InterPro"/>
</dbReference>
<feature type="domain" description="HTH deoR-type" evidence="5">
    <location>
        <begin position="4"/>
        <end position="64"/>
    </location>
</feature>
<evidence type="ECO:0000313" key="6">
    <source>
        <dbReference type="EMBL" id="SFG06627.1"/>
    </source>
</evidence>
<dbReference type="PANTHER" id="PTHR38600">
    <property type="entry name" value="TRANSCRIPTIONAL REGULATORY PROTEIN"/>
    <property type="match status" value="1"/>
</dbReference>
<dbReference type="PANTHER" id="PTHR38600:SF2">
    <property type="entry name" value="SLL0088 PROTEIN"/>
    <property type="match status" value="1"/>
</dbReference>
<dbReference type="SMART" id="SM00420">
    <property type="entry name" value="HTH_DEOR"/>
    <property type="match status" value="1"/>
</dbReference>
<dbReference type="Proteomes" id="UP000198661">
    <property type="component" value="Unassembled WGS sequence"/>
</dbReference>
<dbReference type="PROSITE" id="PS50987">
    <property type="entry name" value="HTH_ARSR_2"/>
    <property type="match status" value="1"/>
</dbReference>
<name>A0A1I2NYD0_9BACL</name>
<dbReference type="CDD" id="cd00090">
    <property type="entry name" value="HTH_ARSR"/>
    <property type="match status" value="1"/>
</dbReference>
<organism evidence="6 7">
    <name type="scientific">Planifilum fulgidum</name>
    <dbReference type="NCBI Taxonomy" id="201973"/>
    <lineage>
        <taxon>Bacteria</taxon>
        <taxon>Bacillati</taxon>
        <taxon>Bacillota</taxon>
        <taxon>Bacilli</taxon>
        <taxon>Bacillales</taxon>
        <taxon>Thermoactinomycetaceae</taxon>
        <taxon>Planifilum</taxon>
    </lineage>
</organism>
<dbReference type="GO" id="GO:0003677">
    <property type="term" value="F:DNA binding"/>
    <property type="evidence" value="ECO:0007669"/>
    <property type="project" value="UniProtKB-KW"/>
</dbReference>
<feature type="domain" description="HTH arsR-type" evidence="4">
    <location>
        <begin position="1"/>
        <end position="83"/>
    </location>
</feature>